<organism evidence="2 3">
    <name type="scientific">Euplotes crassus</name>
    <dbReference type="NCBI Taxonomy" id="5936"/>
    <lineage>
        <taxon>Eukaryota</taxon>
        <taxon>Sar</taxon>
        <taxon>Alveolata</taxon>
        <taxon>Ciliophora</taxon>
        <taxon>Intramacronucleata</taxon>
        <taxon>Spirotrichea</taxon>
        <taxon>Hypotrichia</taxon>
        <taxon>Euplotida</taxon>
        <taxon>Euplotidae</taxon>
        <taxon>Moneuplotes</taxon>
    </lineage>
</organism>
<sequence>MKNSQIPSINIPEKKSSYALSPAQKPTPTPTSPPLSQSFLLNLHSNLKRQLDHPKFWLQKPKTLKKPSKPRPPSLTSPSNPTGSKQPKMLMSTKILSKSPEKDQIKLYAERFMKNRIFKKRRMFASKNSKKNSRPNQIIYSNNCSWIKDSAKELSFVKTGKAFDPRALSKKARSRTRRGRCLIRMLNKQDKGHSRAVSAIPYEHRRDKENLNKDMQKANSTCLSNMLARGGSRGNILNQTQNNFRAKLQIQRRPKNITSRHLSNPSRLDNPSQRYCMNRLDILSQCNIDWNTNV</sequence>
<reference evidence="2" key="1">
    <citation type="submission" date="2023-07" db="EMBL/GenBank/DDBJ databases">
        <authorList>
            <consortium name="AG Swart"/>
            <person name="Singh M."/>
            <person name="Singh A."/>
            <person name="Seah K."/>
            <person name="Emmerich C."/>
        </authorList>
    </citation>
    <scope>NUCLEOTIDE SEQUENCE</scope>
    <source>
        <strain evidence="2">DP1</strain>
    </source>
</reference>
<feature type="region of interest" description="Disordered" evidence="1">
    <location>
        <begin position="1"/>
        <end position="41"/>
    </location>
</feature>
<name>A0AAD1XK64_EUPCR</name>
<dbReference type="AlphaFoldDB" id="A0AAD1XK64"/>
<dbReference type="Proteomes" id="UP001295684">
    <property type="component" value="Unassembled WGS sequence"/>
</dbReference>
<keyword evidence="3" id="KW-1185">Reference proteome</keyword>
<dbReference type="EMBL" id="CAMPGE010015525">
    <property type="protein sequence ID" value="CAI2374139.1"/>
    <property type="molecule type" value="Genomic_DNA"/>
</dbReference>
<accession>A0AAD1XK64</accession>
<evidence type="ECO:0000313" key="3">
    <source>
        <dbReference type="Proteomes" id="UP001295684"/>
    </source>
</evidence>
<comment type="caution">
    <text evidence="2">The sequence shown here is derived from an EMBL/GenBank/DDBJ whole genome shotgun (WGS) entry which is preliminary data.</text>
</comment>
<protein>
    <submittedName>
        <fullName evidence="2">Uncharacterized protein</fullName>
    </submittedName>
</protein>
<feature type="region of interest" description="Disordered" evidence="1">
    <location>
        <begin position="55"/>
        <end position="88"/>
    </location>
</feature>
<evidence type="ECO:0000256" key="1">
    <source>
        <dbReference type="SAM" id="MobiDB-lite"/>
    </source>
</evidence>
<proteinExistence type="predicted"/>
<evidence type="ECO:0000313" key="2">
    <source>
        <dbReference type="EMBL" id="CAI2374139.1"/>
    </source>
</evidence>
<gene>
    <name evidence="2" type="ORF">ECRASSUSDP1_LOCUS15491</name>
</gene>